<name>A0A1A5YK14_9BACL</name>
<dbReference type="RefSeq" id="WP_068682538.1">
    <property type="nucleotide sequence ID" value="NZ_LYPA01000051.1"/>
</dbReference>
<gene>
    <name evidence="3" type="ORF">A7K91_18190</name>
</gene>
<evidence type="ECO:0000313" key="3">
    <source>
        <dbReference type="EMBL" id="OBR65903.1"/>
    </source>
</evidence>
<dbReference type="Proteomes" id="UP000092024">
    <property type="component" value="Unassembled WGS sequence"/>
</dbReference>
<keyword evidence="2" id="KW-0732">Signal</keyword>
<accession>A0A1A5YK14</accession>
<proteinExistence type="predicted"/>
<sequence length="174" mass="19557">MRPLYVAAIWIIILAVCAGCAGQATEVVKTDEGVRIEEGETAAPSPDETELEKEEPSRDLIGKTLTADEQALVNRFYGVWINTEQLDMTMEVQEDVILVGVTFGQLLTESNYVVTEVDLTEQSIVIQGTSLEISYDEEIEERPLSSKVILKQEGNELLYIHDYRDQKIESSWTK</sequence>
<evidence type="ECO:0000313" key="4">
    <source>
        <dbReference type="Proteomes" id="UP000092024"/>
    </source>
</evidence>
<comment type="caution">
    <text evidence="3">The sequence shown here is derived from an EMBL/GenBank/DDBJ whole genome shotgun (WGS) entry which is preliminary data.</text>
</comment>
<dbReference type="EMBL" id="LYPA01000051">
    <property type="protein sequence ID" value="OBR65903.1"/>
    <property type="molecule type" value="Genomic_DNA"/>
</dbReference>
<evidence type="ECO:0000256" key="1">
    <source>
        <dbReference type="SAM" id="MobiDB-lite"/>
    </source>
</evidence>
<dbReference type="AlphaFoldDB" id="A0A1A5YK14"/>
<keyword evidence="4" id="KW-1185">Reference proteome</keyword>
<reference evidence="3 4" key="1">
    <citation type="submission" date="2016-05" db="EMBL/GenBank/DDBJ databases">
        <title>Paenibacillus oryzae. sp. nov., isolated from the rice root.</title>
        <authorList>
            <person name="Zhang J."/>
            <person name="Zhang X."/>
        </authorList>
    </citation>
    <scope>NUCLEOTIDE SEQUENCE [LARGE SCALE GENOMIC DNA]</scope>
    <source>
        <strain evidence="3 4">1DrF-4</strain>
    </source>
</reference>
<organism evidence="3 4">
    <name type="scientific">Paenibacillus oryzae</name>
    <dbReference type="NCBI Taxonomy" id="1844972"/>
    <lineage>
        <taxon>Bacteria</taxon>
        <taxon>Bacillati</taxon>
        <taxon>Bacillota</taxon>
        <taxon>Bacilli</taxon>
        <taxon>Bacillales</taxon>
        <taxon>Paenibacillaceae</taxon>
        <taxon>Paenibacillus</taxon>
    </lineage>
</organism>
<feature type="region of interest" description="Disordered" evidence="1">
    <location>
        <begin position="35"/>
        <end position="57"/>
    </location>
</feature>
<dbReference type="OrthoDB" id="2680535at2"/>
<dbReference type="STRING" id="1844972.A7K91_18190"/>
<protein>
    <submittedName>
        <fullName evidence="3">Uncharacterized protein</fullName>
    </submittedName>
</protein>
<evidence type="ECO:0000256" key="2">
    <source>
        <dbReference type="SAM" id="SignalP"/>
    </source>
</evidence>
<feature type="signal peptide" evidence="2">
    <location>
        <begin position="1"/>
        <end position="18"/>
    </location>
</feature>
<feature type="chain" id="PRO_5038661719" evidence="2">
    <location>
        <begin position="19"/>
        <end position="174"/>
    </location>
</feature>